<dbReference type="Proteomes" id="UP001592528">
    <property type="component" value="Unassembled WGS sequence"/>
</dbReference>
<evidence type="ECO:0000313" key="2">
    <source>
        <dbReference type="Proteomes" id="UP001592528"/>
    </source>
</evidence>
<organism evidence="1 2">
    <name type="scientific">Streptacidiphilus cavernicola</name>
    <dbReference type="NCBI Taxonomy" id="3342716"/>
    <lineage>
        <taxon>Bacteria</taxon>
        <taxon>Bacillati</taxon>
        <taxon>Actinomycetota</taxon>
        <taxon>Actinomycetes</taxon>
        <taxon>Kitasatosporales</taxon>
        <taxon>Streptomycetaceae</taxon>
        <taxon>Streptacidiphilus</taxon>
    </lineage>
</organism>
<dbReference type="RefSeq" id="WP_030254577.1">
    <property type="nucleotide sequence ID" value="NZ_JBHEZZ010000009.1"/>
</dbReference>
<protein>
    <recommendedName>
        <fullName evidence="3">MmyB-like transcription regulator ligand binding domain-containing protein</fullName>
    </recommendedName>
</protein>
<sequence length="132" mass="15462">MLDRLIPTTQLVVERRYWCIKTAMTTDEVPRVVEQSLAVQDTADQAMRWMNRDLRILWSLLPESEEDRMDDWLFRKQRETRRTLTNGFPVDYRLDFPARALRWDIAPIQALPIFSVQPSCVGPSVSRLVGTP</sequence>
<comment type="caution">
    <text evidence="1">The sequence shown here is derived from an EMBL/GenBank/DDBJ whole genome shotgun (WGS) entry which is preliminary data.</text>
</comment>
<keyword evidence="2" id="KW-1185">Reference proteome</keyword>
<accession>A0ABV6UP55</accession>
<evidence type="ECO:0008006" key="3">
    <source>
        <dbReference type="Google" id="ProtNLM"/>
    </source>
</evidence>
<proteinExistence type="predicted"/>
<reference evidence="1 2" key="1">
    <citation type="submission" date="2024-09" db="EMBL/GenBank/DDBJ databases">
        <authorList>
            <person name="Lee S.D."/>
        </authorList>
    </citation>
    <scope>NUCLEOTIDE SEQUENCE [LARGE SCALE GENOMIC DNA]</scope>
    <source>
        <strain evidence="1 2">N1-5</strain>
    </source>
</reference>
<name>A0ABV6UP55_9ACTN</name>
<gene>
    <name evidence="1" type="ORF">ACEZDJ_18095</name>
</gene>
<evidence type="ECO:0000313" key="1">
    <source>
        <dbReference type="EMBL" id="MFC1403204.1"/>
    </source>
</evidence>
<dbReference type="EMBL" id="JBHEZZ010000009">
    <property type="protein sequence ID" value="MFC1403204.1"/>
    <property type="molecule type" value="Genomic_DNA"/>
</dbReference>